<dbReference type="Proteomes" id="UP000006671">
    <property type="component" value="Unassembled WGS sequence"/>
</dbReference>
<dbReference type="PANTHER" id="PTHR48013">
    <property type="entry name" value="DUAL SPECIFICITY MITOGEN-ACTIVATED PROTEIN KINASE KINASE 5-RELATED"/>
    <property type="match status" value="1"/>
</dbReference>
<keyword evidence="4 10" id="KW-0067">ATP-binding</keyword>
<evidence type="ECO:0000259" key="12">
    <source>
        <dbReference type="PROSITE" id="PS50011"/>
    </source>
</evidence>
<reference evidence="13 14" key="1">
    <citation type="journal article" date="2010" name="Cell">
        <title>The genome of Naegleria gruberi illuminates early eukaryotic versatility.</title>
        <authorList>
            <person name="Fritz-Laylin L.K."/>
            <person name="Prochnik S.E."/>
            <person name="Ginger M.L."/>
            <person name="Dacks J.B."/>
            <person name="Carpenter M.L."/>
            <person name="Field M.C."/>
            <person name="Kuo A."/>
            <person name="Paredez A."/>
            <person name="Chapman J."/>
            <person name="Pham J."/>
            <person name="Shu S."/>
            <person name="Neupane R."/>
            <person name="Cipriano M."/>
            <person name="Mancuso J."/>
            <person name="Tu H."/>
            <person name="Salamov A."/>
            <person name="Lindquist E."/>
            <person name="Shapiro H."/>
            <person name="Lucas S."/>
            <person name="Grigoriev I.V."/>
            <person name="Cande W.Z."/>
            <person name="Fulton C."/>
            <person name="Rokhsar D.S."/>
            <person name="Dawson S.C."/>
        </authorList>
    </citation>
    <scope>NUCLEOTIDE SEQUENCE [LARGE SCALE GENOMIC DNA]</scope>
    <source>
        <strain evidence="13 14">NEG-M</strain>
    </source>
</reference>
<keyword evidence="3" id="KW-0418">Kinase</keyword>
<dbReference type="GO" id="GO:0004708">
    <property type="term" value="F:MAP kinase kinase activity"/>
    <property type="evidence" value="ECO:0007669"/>
    <property type="project" value="UniProtKB-EC"/>
</dbReference>
<gene>
    <name evidence="13" type="ORF">NAEGRDRAFT_32686</name>
</gene>
<dbReference type="EMBL" id="GG738861">
    <property type="protein sequence ID" value="EFC45952.1"/>
    <property type="molecule type" value="Genomic_DNA"/>
</dbReference>
<dbReference type="KEGG" id="ngr:NAEGRDRAFT_32686"/>
<keyword evidence="11" id="KW-0723">Serine/threonine-protein kinase</keyword>
<dbReference type="VEuPathDB" id="AmoebaDB:NAEGRDRAFT_32686"/>
<dbReference type="AlphaFoldDB" id="D2VBR2"/>
<dbReference type="PANTHER" id="PTHR48013:SF9">
    <property type="entry name" value="DUAL SPECIFICITY MITOGEN-ACTIVATED PROTEIN KINASE KINASE 5"/>
    <property type="match status" value="1"/>
</dbReference>
<dbReference type="SUPFAM" id="SSF56112">
    <property type="entry name" value="Protein kinase-like (PK-like)"/>
    <property type="match status" value="1"/>
</dbReference>
<dbReference type="GO" id="GO:0004674">
    <property type="term" value="F:protein serine/threonine kinase activity"/>
    <property type="evidence" value="ECO:0007669"/>
    <property type="project" value="UniProtKB-KW"/>
</dbReference>
<evidence type="ECO:0000256" key="2">
    <source>
        <dbReference type="ARBA" id="ARBA00022741"/>
    </source>
</evidence>
<evidence type="ECO:0000256" key="3">
    <source>
        <dbReference type="ARBA" id="ARBA00022777"/>
    </source>
</evidence>
<accession>D2VBR2</accession>
<evidence type="ECO:0000313" key="14">
    <source>
        <dbReference type="Proteomes" id="UP000006671"/>
    </source>
</evidence>
<dbReference type="GeneID" id="8858954"/>
<dbReference type="GO" id="GO:0005524">
    <property type="term" value="F:ATP binding"/>
    <property type="evidence" value="ECO:0007669"/>
    <property type="project" value="UniProtKB-UniRule"/>
</dbReference>
<proteinExistence type="inferred from homology"/>
<dbReference type="RefSeq" id="XP_002678696.1">
    <property type="nucleotide sequence ID" value="XM_002678650.1"/>
</dbReference>
<evidence type="ECO:0000256" key="8">
    <source>
        <dbReference type="ARBA" id="ARBA00049299"/>
    </source>
</evidence>
<keyword evidence="2 10" id="KW-0547">Nucleotide-binding</keyword>
<comment type="catalytic activity">
    <reaction evidence="8">
        <text>L-threonyl-[protein] + ATP = O-phospho-L-threonyl-[protein] + ADP + H(+)</text>
        <dbReference type="Rhea" id="RHEA:46608"/>
        <dbReference type="Rhea" id="RHEA-COMP:11060"/>
        <dbReference type="Rhea" id="RHEA-COMP:11605"/>
        <dbReference type="ChEBI" id="CHEBI:15378"/>
        <dbReference type="ChEBI" id="CHEBI:30013"/>
        <dbReference type="ChEBI" id="CHEBI:30616"/>
        <dbReference type="ChEBI" id="CHEBI:61977"/>
        <dbReference type="ChEBI" id="CHEBI:456216"/>
        <dbReference type="EC" id="2.7.12.2"/>
    </reaction>
</comment>
<organism evidence="14">
    <name type="scientific">Naegleria gruberi</name>
    <name type="common">Amoeba</name>
    <dbReference type="NCBI Taxonomy" id="5762"/>
    <lineage>
        <taxon>Eukaryota</taxon>
        <taxon>Discoba</taxon>
        <taxon>Heterolobosea</taxon>
        <taxon>Tetramitia</taxon>
        <taxon>Eutetramitia</taxon>
        <taxon>Vahlkampfiidae</taxon>
        <taxon>Naegleria</taxon>
    </lineage>
</organism>
<feature type="binding site" evidence="10">
    <location>
        <position position="27"/>
    </location>
    <ligand>
        <name>ATP</name>
        <dbReference type="ChEBI" id="CHEBI:30616"/>
    </ligand>
</feature>
<evidence type="ECO:0000256" key="5">
    <source>
        <dbReference type="ARBA" id="ARBA00038035"/>
    </source>
</evidence>
<protein>
    <recommendedName>
        <fullName evidence="6">mitogen-activated protein kinase kinase</fullName>
        <ecNumber evidence="6">2.7.12.2</ecNumber>
    </recommendedName>
</protein>
<evidence type="ECO:0000256" key="1">
    <source>
        <dbReference type="ARBA" id="ARBA00022679"/>
    </source>
</evidence>
<dbReference type="Pfam" id="PF00069">
    <property type="entry name" value="Pkinase"/>
    <property type="match status" value="1"/>
</dbReference>
<dbReference type="InterPro" id="IPR000719">
    <property type="entry name" value="Prot_kinase_dom"/>
</dbReference>
<evidence type="ECO:0000256" key="10">
    <source>
        <dbReference type="PROSITE-ProRule" id="PRU10141"/>
    </source>
</evidence>
<dbReference type="InParanoid" id="D2VBR2"/>
<dbReference type="OrthoDB" id="1732493at2759"/>
<feature type="non-terminal residue" evidence="13">
    <location>
        <position position="150"/>
    </location>
</feature>
<comment type="similarity">
    <text evidence="5">Belongs to the protein kinase superfamily. STE Ser/Thr protein kinase family. MAP kinase kinase subfamily.</text>
</comment>
<name>D2VBR2_NAEGR</name>
<dbReference type="STRING" id="5762.D2VBR2"/>
<dbReference type="InterPro" id="IPR017441">
    <property type="entry name" value="Protein_kinase_ATP_BS"/>
</dbReference>
<keyword evidence="14" id="KW-1185">Reference proteome</keyword>
<dbReference type="eggNOG" id="KOG0594">
    <property type="taxonomic scope" value="Eukaryota"/>
</dbReference>
<evidence type="ECO:0000256" key="11">
    <source>
        <dbReference type="RuleBase" id="RU000304"/>
    </source>
</evidence>
<evidence type="ECO:0000256" key="9">
    <source>
        <dbReference type="ARBA" id="ARBA00051693"/>
    </source>
</evidence>
<evidence type="ECO:0000256" key="4">
    <source>
        <dbReference type="ARBA" id="ARBA00022840"/>
    </source>
</evidence>
<dbReference type="Gene3D" id="1.10.510.10">
    <property type="entry name" value="Transferase(Phosphotransferase) domain 1"/>
    <property type="match status" value="1"/>
</dbReference>
<comment type="catalytic activity">
    <reaction evidence="9">
        <text>L-tyrosyl-[protein] + ATP = O-phospho-L-tyrosyl-[protein] + ADP + H(+)</text>
        <dbReference type="Rhea" id="RHEA:10596"/>
        <dbReference type="Rhea" id="RHEA-COMP:10136"/>
        <dbReference type="Rhea" id="RHEA-COMP:20101"/>
        <dbReference type="ChEBI" id="CHEBI:15378"/>
        <dbReference type="ChEBI" id="CHEBI:30616"/>
        <dbReference type="ChEBI" id="CHEBI:46858"/>
        <dbReference type="ChEBI" id="CHEBI:61978"/>
        <dbReference type="ChEBI" id="CHEBI:456216"/>
        <dbReference type="EC" id="2.7.12.2"/>
    </reaction>
</comment>
<dbReference type="InterPro" id="IPR011009">
    <property type="entry name" value="Kinase-like_dom_sf"/>
</dbReference>
<dbReference type="PROSITE" id="PS00107">
    <property type="entry name" value="PROTEIN_KINASE_ATP"/>
    <property type="match status" value="1"/>
</dbReference>
<dbReference type="EC" id="2.7.12.2" evidence="6"/>
<evidence type="ECO:0000256" key="7">
    <source>
        <dbReference type="ARBA" id="ARBA00049014"/>
    </source>
</evidence>
<comment type="catalytic activity">
    <reaction evidence="7">
        <text>L-seryl-[protein] + ATP = O-phospho-L-seryl-[protein] + ADP + H(+)</text>
        <dbReference type="Rhea" id="RHEA:17989"/>
        <dbReference type="Rhea" id="RHEA-COMP:9863"/>
        <dbReference type="Rhea" id="RHEA-COMP:11604"/>
        <dbReference type="ChEBI" id="CHEBI:15378"/>
        <dbReference type="ChEBI" id="CHEBI:29999"/>
        <dbReference type="ChEBI" id="CHEBI:30616"/>
        <dbReference type="ChEBI" id="CHEBI:83421"/>
        <dbReference type="ChEBI" id="CHEBI:456216"/>
        <dbReference type="EC" id="2.7.12.2"/>
    </reaction>
</comment>
<feature type="domain" description="Protein kinase" evidence="12">
    <location>
        <begin position="1"/>
        <end position="150"/>
    </location>
</feature>
<evidence type="ECO:0000256" key="6">
    <source>
        <dbReference type="ARBA" id="ARBA00038999"/>
    </source>
</evidence>
<sequence>MEELGSGFSSSVIKCSNNRTGQLYALKQIKLDKNDDKNSTKMIEAEFNCLVECKICPYICSIIDSYHFIEDKTLYILLEFMDRGTFKDCLKGSINDKIPENILSLAACQLLMGLQFAHNKNILHRDIKPENILLNSDGFVKLADWGMASI</sequence>
<keyword evidence="1" id="KW-0808">Transferase</keyword>
<dbReference type="PROSITE" id="PS50011">
    <property type="entry name" value="PROTEIN_KINASE_DOM"/>
    <property type="match status" value="1"/>
</dbReference>
<dbReference type="SMART" id="SM00220">
    <property type="entry name" value="S_TKc"/>
    <property type="match status" value="1"/>
</dbReference>
<dbReference type="PROSITE" id="PS00108">
    <property type="entry name" value="PROTEIN_KINASE_ST"/>
    <property type="match status" value="1"/>
</dbReference>
<evidence type="ECO:0000313" key="13">
    <source>
        <dbReference type="EMBL" id="EFC45952.1"/>
    </source>
</evidence>
<dbReference type="InterPro" id="IPR008271">
    <property type="entry name" value="Ser/Thr_kinase_AS"/>
</dbReference>